<evidence type="ECO:0000259" key="12">
    <source>
        <dbReference type="SMART" id="SM00382"/>
    </source>
</evidence>
<gene>
    <name evidence="14" type="ORF">BLS_001517</name>
</gene>
<evidence type="ECO:0000313" key="14">
    <source>
        <dbReference type="EMBL" id="KAE9961689.1"/>
    </source>
</evidence>
<evidence type="ECO:0000256" key="10">
    <source>
        <dbReference type="ARBA" id="ARBA00023136"/>
    </source>
</evidence>
<evidence type="ECO:0000256" key="5">
    <source>
        <dbReference type="ARBA" id="ARBA00022792"/>
    </source>
</evidence>
<keyword evidence="9" id="KW-0496">Mitochondrion</keyword>
<dbReference type="InterPro" id="IPR050747">
    <property type="entry name" value="Mitochondrial_chaperone_BCS1"/>
</dbReference>
<dbReference type="AlphaFoldDB" id="A0A8H3YIM3"/>
<evidence type="ECO:0000313" key="15">
    <source>
        <dbReference type="Proteomes" id="UP000433883"/>
    </source>
</evidence>
<name>A0A8H3YIM3_VENIN</name>
<keyword evidence="4" id="KW-0547">Nucleotide-binding</keyword>
<reference evidence="14 15" key="1">
    <citation type="submission" date="2019-11" db="EMBL/GenBank/DDBJ databases">
        <title>Venturia inaequalis Genome Resource.</title>
        <authorList>
            <person name="Lichtner F.J."/>
        </authorList>
    </citation>
    <scope>NUCLEOTIDE SEQUENCE [LARGE SCALE GENOMIC DNA]</scope>
    <source>
        <strain evidence="14">Bline_iso_100314</strain>
    </source>
</reference>
<dbReference type="SUPFAM" id="SSF52540">
    <property type="entry name" value="P-loop containing nucleoside triphosphate hydrolases"/>
    <property type="match status" value="1"/>
</dbReference>
<evidence type="ECO:0000259" key="13">
    <source>
        <dbReference type="SMART" id="SM01024"/>
    </source>
</evidence>
<dbReference type="Pfam" id="PF25426">
    <property type="entry name" value="AAA_lid_BCS1"/>
    <property type="match status" value="1"/>
</dbReference>
<organism evidence="14 15">
    <name type="scientific">Venturia inaequalis</name>
    <name type="common">Apple scab fungus</name>
    <dbReference type="NCBI Taxonomy" id="5025"/>
    <lineage>
        <taxon>Eukaryota</taxon>
        <taxon>Fungi</taxon>
        <taxon>Dikarya</taxon>
        <taxon>Ascomycota</taxon>
        <taxon>Pezizomycotina</taxon>
        <taxon>Dothideomycetes</taxon>
        <taxon>Pleosporomycetidae</taxon>
        <taxon>Venturiales</taxon>
        <taxon>Venturiaceae</taxon>
        <taxon>Venturia</taxon>
    </lineage>
</organism>
<evidence type="ECO:0008006" key="16">
    <source>
        <dbReference type="Google" id="ProtNLM"/>
    </source>
</evidence>
<evidence type="ECO:0000256" key="7">
    <source>
        <dbReference type="ARBA" id="ARBA00022840"/>
    </source>
</evidence>
<keyword evidence="3" id="KW-0812">Transmembrane</keyword>
<dbReference type="SMART" id="SM01024">
    <property type="entry name" value="BCS1_N"/>
    <property type="match status" value="1"/>
</dbReference>
<accession>A0A8H3YIM3</accession>
<dbReference type="GO" id="GO:0005743">
    <property type="term" value="C:mitochondrial inner membrane"/>
    <property type="evidence" value="ECO:0007669"/>
    <property type="project" value="UniProtKB-SubCell"/>
</dbReference>
<dbReference type="InterPro" id="IPR014851">
    <property type="entry name" value="BCS1_N"/>
</dbReference>
<feature type="domain" description="BCS1 N-terminal" evidence="13">
    <location>
        <begin position="61"/>
        <end position="259"/>
    </location>
</feature>
<feature type="domain" description="AAA+ ATPase" evidence="12">
    <location>
        <begin position="292"/>
        <end position="435"/>
    </location>
</feature>
<keyword evidence="8" id="KW-1133">Transmembrane helix</keyword>
<evidence type="ECO:0000256" key="1">
    <source>
        <dbReference type="ARBA" id="ARBA00004434"/>
    </source>
</evidence>
<comment type="caution">
    <text evidence="14">The sequence shown here is derived from an EMBL/GenBank/DDBJ whole genome shotgun (WGS) entry which is preliminary data.</text>
</comment>
<dbReference type="Proteomes" id="UP000433883">
    <property type="component" value="Unassembled WGS sequence"/>
</dbReference>
<dbReference type="Gene3D" id="3.40.50.300">
    <property type="entry name" value="P-loop containing nucleotide triphosphate hydrolases"/>
    <property type="match status" value="1"/>
</dbReference>
<dbReference type="InterPro" id="IPR057495">
    <property type="entry name" value="AAA_lid_BCS1"/>
</dbReference>
<keyword evidence="7" id="KW-0067">ATP-binding</keyword>
<evidence type="ECO:0000256" key="6">
    <source>
        <dbReference type="ARBA" id="ARBA00022801"/>
    </source>
</evidence>
<comment type="catalytic activity">
    <reaction evidence="11">
        <text>ATP + H2O = ADP + phosphate + H(+)</text>
        <dbReference type="Rhea" id="RHEA:13065"/>
        <dbReference type="ChEBI" id="CHEBI:15377"/>
        <dbReference type="ChEBI" id="CHEBI:15378"/>
        <dbReference type="ChEBI" id="CHEBI:30616"/>
        <dbReference type="ChEBI" id="CHEBI:43474"/>
        <dbReference type="ChEBI" id="CHEBI:456216"/>
    </reaction>
    <physiologicalReaction direction="left-to-right" evidence="11">
        <dbReference type="Rhea" id="RHEA:13066"/>
    </physiologicalReaction>
</comment>
<dbReference type="SMART" id="SM00382">
    <property type="entry name" value="AAA"/>
    <property type="match status" value="1"/>
</dbReference>
<dbReference type="InterPro" id="IPR027417">
    <property type="entry name" value="P-loop_NTPase"/>
</dbReference>
<dbReference type="GO" id="GO:0005524">
    <property type="term" value="F:ATP binding"/>
    <property type="evidence" value="ECO:0007669"/>
    <property type="project" value="UniProtKB-KW"/>
</dbReference>
<evidence type="ECO:0000256" key="3">
    <source>
        <dbReference type="ARBA" id="ARBA00022692"/>
    </source>
</evidence>
<evidence type="ECO:0000256" key="4">
    <source>
        <dbReference type="ARBA" id="ARBA00022741"/>
    </source>
</evidence>
<keyword evidence="5" id="KW-0999">Mitochondrion inner membrane</keyword>
<dbReference type="PANTHER" id="PTHR23070">
    <property type="entry name" value="BCS1 AAA-TYPE ATPASE"/>
    <property type="match status" value="1"/>
</dbReference>
<evidence type="ECO:0000256" key="11">
    <source>
        <dbReference type="ARBA" id="ARBA00048778"/>
    </source>
</evidence>
<dbReference type="Pfam" id="PF08740">
    <property type="entry name" value="BCS1_N"/>
    <property type="match status" value="1"/>
</dbReference>
<dbReference type="OrthoDB" id="10251412at2759"/>
<keyword evidence="10" id="KW-0472">Membrane</keyword>
<dbReference type="GO" id="GO:0016887">
    <property type="term" value="F:ATP hydrolysis activity"/>
    <property type="evidence" value="ECO:0007669"/>
    <property type="project" value="InterPro"/>
</dbReference>
<sequence length="636" mass="70087">MASFLTGVLKSSNTTVALDLATRLLSRNASLQSTLESIIPGFKLLHGLILKKLNFDITRVFSLGAAAAALIATIRYLWEKFIYPRVLNSCTASVTIRQTDGLRYAVATYLAQQYMKNRAPRSISAISANAENDNETKPTDETYDADSGIQYYPSVGSHWFLWKWRPFMFEESIHSVGRQTTLDQTVNDLEPGQNELVLVVRCLGWSAKPLRDFLASVHAWVEQNKKDRNVTEIRVPHLGYDMGWWKGSKLVMTRPLDTVELDDQIKAPLLEDMGNFLNPSTRQYYREQGIPYRRGYLFHGPPGTGKSSLARALAGHFQIPLCVIGLSTNGMTGTVLSALFDRLPKRCIVVLEDIDSAGIKTRAELKKVAATKSTEDESAKAEEGITLADLLNVLDGTVAAEGRIVILTTNTPEVLDSAMIRAGRIDRQVALLTISRESAACIFRRMYVTLDSNRSQEISQLAVSFASKLPEASITAAQVQGFLLEHRSHPERAVDLVEEWSAALVKAKKDGKNIVDTPSSESQSPVEEKTVELGEKVVEKDAVPVAETSSGGIGRLGSVWQRAQLPTELELVNHLRTRRARILRTSPADYVYPLRRLVMPEGSVVSVVPYRGIISSQCGLEAVASLSGASVSGLRK</sequence>
<evidence type="ECO:0000256" key="2">
    <source>
        <dbReference type="ARBA" id="ARBA00007448"/>
    </source>
</evidence>
<dbReference type="Pfam" id="PF00004">
    <property type="entry name" value="AAA"/>
    <property type="match status" value="1"/>
</dbReference>
<evidence type="ECO:0000256" key="8">
    <source>
        <dbReference type="ARBA" id="ARBA00022989"/>
    </source>
</evidence>
<comment type="similarity">
    <text evidence="2">Belongs to the AAA ATPase family. BCS1 subfamily.</text>
</comment>
<dbReference type="InterPro" id="IPR003959">
    <property type="entry name" value="ATPase_AAA_core"/>
</dbReference>
<evidence type="ECO:0000256" key="9">
    <source>
        <dbReference type="ARBA" id="ARBA00023128"/>
    </source>
</evidence>
<comment type="subcellular location">
    <subcellularLocation>
        <location evidence="1">Mitochondrion inner membrane</location>
        <topology evidence="1">Single-pass membrane protein</topology>
    </subcellularLocation>
</comment>
<dbReference type="InterPro" id="IPR003593">
    <property type="entry name" value="AAA+_ATPase"/>
</dbReference>
<proteinExistence type="inferred from homology"/>
<keyword evidence="6" id="KW-0378">Hydrolase</keyword>
<protein>
    <recommendedName>
        <fullName evidence="16">P-loop containing nucleoside triphosphate hydrolase protein</fullName>
    </recommendedName>
</protein>
<dbReference type="EMBL" id="WNWQ01001344">
    <property type="protein sequence ID" value="KAE9961689.1"/>
    <property type="molecule type" value="Genomic_DNA"/>
</dbReference>